<feature type="compositionally biased region" description="Basic and acidic residues" evidence="6">
    <location>
        <begin position="726"/>
        <end position="735"/>
    </location>
</feature>
<name>A0AAW1B808_CROAD</name>
<gene>
    <name evidence="7" type="ORF">NXF25_021687</name>
</gene>
<comment type="caution">
    <text evidence="7">The sequence shown here is derived from an EMBL/GenBank/DDBJ whole genome shotgun (WGS) entry which is preliminary data.</text>
</comment>
<sequence>MAPTPRTPPAHRAPARAPRLLHPAQRKLHHHTSNLRLRALCPAPDPGGPTTTTSSKTTSRGPLTSESLGSSNHYQTPPAMESPVVVTSENAGRKPAPPSRPAPCLAPRNLPCARMQPPPPNRPLPPPAPAPPAPPSAPQCPPAPPPPPPPPPPLPWLGKAGEGGKAEDEDPLGDLLFGCGADPPSLANCDSGCGFQDPGASGQQGSFSRPREGTGETPSPASPEPSPAPPFWLPESSREESGTTGGPRPLNPSPPITSGTFRPPESPPALPTLDPPVVPPAPEASPDRLFGFASPPLEDQFEEPPEFSKILPDGLANIMKMLDESIRRGEEEREESFPPPPPPAPLLPNPPPLARPKLPSASAGAFDYPKPPGQDPPEPPCLYRFGKRDTEEQRPPGMAATGGSSGGAKFTPRSTPSLLKSLANVLEGQKHSYRLKPMTPPGAKISPPAGASQSPLPQFTTSGQAWAGGPGGATEERASPPPPLPAPRPVKTESEVLEEISRACETLVGRAGREKSPPPPASPPPAPASPPPPPLPAPVPPAPPPLTPPRPKDESRKQHLEHRRHRRSNRDGSRRHRDSKARKGKNRQILGSLDVQSAEGQARENGAKPPPPPPPPPPERRSPVKKEEAPVGSVSTMVCSADLLKLRSFTEGPPKELKIRLIKVESGDKETFIASEVEERRIPLSELTINHSAAEVVRASKHAKVKGKFKESYLSQSQSVKPQINVDEKLPRDKLSPPTPSIYLESKRDAFSPVLLQFCTDPKNPITVIRGLAGSLRLSERKLKK</sequence>
<feature type="compositionally biased region" description="Pro residues" evidence="6">
    <location>
        <begin position="264"/>
        <end position="283"/>
    </location>
</feature>
<dbReference type="GO" id="GO:0000978">
    <property type="term" value="F:RNA polymerase II cis-regulatory region sequence-specific DNA binding"/>
    <property type="evidence" value="ECO:0007669"/>
    <property type="project" value="TreeGrafter"/>
</dbReference>
<accession>A0AAW1B808</accession>
<evidence type="ECO:0000313" key="8">
    <source>
        <dbReference type="Proteomes" id="UP001474421"/>
    </source>
</evidence>
<feature type="compositionally biased region" description="Pro residues" evidence="6">
    <location>
        <begin position="517"/>
        <end position="549"/>
    </location>
</feature>
<feature type="compositionally biased region" description="Basic and acidic residues" evidence="6">
    <location>
        <begin position="321"/>
        <end position="331"/>
    </location>
</feature>
<feature type="compositionally biased region" description="Basic residues" evidence="6">
    <location>
        <begin position="559"/>
        <end position="586"/>
    </location>
</feature>
<dbReference type="InterPro" id="IPR051630">
    <property type="entry name" value="Corepressor-Demethylase"/>
</dbReference>
<comment type="catalytic activity">
    <reaction evidence="5">
        <text>N(6),N(6),N(6)-trimethyl-L-lysyl(27)-[histone H3] + 2 2-oxoglutarate + 2 O2 = N(6)-methyl-L-lysyl(27)-[histone H3] + 2 formaldehyde + 2 succinate + 2 CO2</text>
        <dbReference type="Rhea" id="RHEA:60224"/>
        <dbReference type="Rhea" id="RHEA-COMP:15535"/>
        <dbReference type="Rhea" id="RHEA-COMP:15544"/>
        <dbReference type="ChEBI" id="CHEBI:15379"/>
        <dbReference type="ChEBI" id="CHEBI:16526"/>
        <dbReference type="ChEBI" id="CHEBI:16810"/>
        <dbReference type="ChEBI" id="CHEBI:16842"/>
        <dbReference type="ChEBI" id="CHEBI:30031"/>
        <dbReference type="ChEBI" id="CHEBI:61929"/>
        <dbReference type="ChEBI" id="CHEBI:61961"/>
        <dbReference type="EC" id="1.14.11.68"/>
    </reaction>
</comment>
<keyword evidence="2" id="KW-0539">Nucleus</keyword>
<feature type="region of interest" description="Disordered" evidence="6">
    <location>
        <begin position="321"/>
        <end position="634"/>
    </location>
</feature>
<feature type="compositionally biased region" description="Low complexity" evidence="6">
    <location>
        <begin position="9"/>
        <end position="23"/>
    </location>
</feature>
<comment type="subcellular location">
    <subcellularLocation>
        <location evidence="1">Nucleus</location>
    </subcellularLocation>
</comment>
<evidence type="ECO:0000256" key="6">
    <source>
        <dbReference type="SAM" id="MobiDB-lite"/>
    </source>
</evidence>
<dbReference type="GO" id="GO:0007507">
    <property type="term" value="P:heart development"/>
    <property type="evidence" value="ECO:0007669"/>
    <property type="project" value="TreeGrafter"/>
</dbReference>
<comment type="similarity">
    <text evidence="3">Belongs to the UTX family.</text>
</comment>
<evidence type="ECO:0000313" key="7">
    <source>
        <dbReference type="EMBL" id="KAK9398326.1"/>
    </source>
</evidence>
<evidence type="ECO:0000256" key="1">
    <source>
        <dbReference type="ARBA" id="ARBA00004123"/>
    </source>
</evidence>
<organism evidence="7 8">
    <name type="scientific">Crotalus adamanteus</name>
    <name type="common">Eastern diamondback rattlesnake</name>
    <dbReference type="NCBI Taxonomy" id="8729"/>
    <lineage>
        <taxon>Eukaryota</taxon>
        <taxon>Metazoa</taxon>
        <taxon>Chordata</taxon>
        <taxon>Craniata</taxon>
        <taxon>Vertebrata</taxon>
        <taxon>Euteleostomi</taxon>
        <taxon>Lepidosauria</taxon>
        <taxon>Squamata</taxon>
        <taxon>Bifurcata</taxon>
        <taxon>Unidentata</taxon>
        <taxon>Episquamata</taxon>
        <taxon>Toxicofera</taxon>
        <taxon>Serpentes</taxon>
        <taxon>Colubroidea</taxon>
        <taxon>Viperidae</taxon>
        <taxon>Crotalinae</taxon>
        <taxon>Crotalus</taxon>
    </lineage>
</organism>
<dbReference type="EC" id="1.14.11.68" evidence="4"/>
<evidence type="ECO:0000256" key="2">
    <source>
        <dbReference type="ARBA" id="ARBA00023242"/>
    </source>
</evidence>
<evidence type="ECO:0000256" key="3">
    <source>
        <dbReference type="ARBA" id="ARBA00034483"/>
    </source>
</evidence>
<feature type="region of interest" description="Disordered" evidence="6">
    <location>
        <begin position="717"/>
        <end position="739"/>
    </location>
</feature>
<dbReference type="GO" id="GO:0031490">
    <property type="term" value="F:chromatin DNA binding"/>
    <property type="evidence" value="ECO:0007669"/>
    <property type="project" value="TreeGrafter"/>
</dbReference>
<feature type="compositionally biased region" description="Basic and acidic residues" evidence="6">
    <location>
        <begin position="618"/>
        <end position="629"/>
    </location>
</feature>
<dbReference type="Proteomes" id="UP001474421">
    <property type="component" value="Unassembled WGS sequence"/>
</dbReference>
<feature type="compositionally biased region" description="Basic residues" evidence="6">
    <location>
        <begin position="24"/>
        <end position="33"/>
    </location>
</feature>
<feature type="compositionally biased region" description="Basic and acidic residues" evidence="6">
    <location>
        <begin position="490"/>
        <end position="502"/>
    </location>
</feature>
<feature type="compositionally biased region" description="Polar residues" evidence="6">
    <location>
        <begin position="64"/>
        <end position="75"/>
    </location>
</feature>
<feature type="compositionally biased region" description="Low complexity" evidence="6">
    <location>
        <begin position="48"/>
        <end position="62"/>
    </location>
</feature>
<dbReference type="PANTHER" id="PTHR14017">
    <property type="entry name" value="LYSINE-SPECIFIC DEMETHYLASE"/>
    <property type="match status" value="1"/>
</dbReference>
<dbReference type="GO" id="GO:0071558">
    <property type="term" value="F:histone H3K27me2/H3K27me3 demethylase activity"/>
    <property type="evidence" value="ECO:0007669"/>
    <property type="project" value="UniProtKB-EC"/>
</dbReference>
<feature type="compositionally biased region" description="Pro residues" evidence="6">
    <location>
        <begin position="220"/>
        <end position="232"/>
    </location>
</feature>
<feature type="compositionally biased region" description="Pro residues" evidence="6">
    <location>
        <begin position="369"/>
        <end position="380"/>
    </location>
</feature>
<dbReference type="GO" id="GO:0044666">
    <property type="term" value="C:MLL3/4 complex"/>
    <property type="evidence" value="ECO:0007669"/>
    <property type="project" value="TreeGrafter"/>
</dbReference>
<dbReference type="EMBL" id="JAOTOJ010000008">
    <property type="protein sequence ID" value="KAK9398326.1"/>
    <property type="molecule type" value="Genomic_DNA"/>
</dbReference>
<evidence type="ECO:0000256" key="4">
    <source>
        <dbReference type="ARBA" id="ARBA00034525"/>
    </source>
</evidence>
<proteinExistence type="inferred from homology"/>
<dbReference type="Gene3D" id="2.60.120.650">
    <property type="entry name" value="Cupin"/>
    <property type="match status" value="1"/>
</dbReference>
<feature type="region of interest" description="Disordered" evidence="6">
    <location>
        <begin position="1"/>
        <end position="309"/>
    </location>
</feature>
<feature type="compositionally biased region" description="Pro residues" evidence="6">
    <location>
        <begin position="337"/>
        <end position="354"/>
    </location>
</feature>
<evidence type="ECO:0000256" key="5">
    <source>
        <dbReference type="ARBA" id="ARBA00048695"/>
    </source>
</evidence>
<protein>
    <recommendedName>
        <fullName evidence="4">[histone H3]-trimethyl-L-lysine(27) demethylase</fullName>
        <ecNumber evidence="4">1.14.11.68</ecNumber>
    </recommendedName>
</protein>
<feature type="compositionally biased region" description="Pro residues" evidence="6">
    <location>
        <begin position="479"/>
        <end position="488"/>
    </location>
</feature>
<dbReference type="PANTHER" id="PTHR14017:SF5">
    <property type="entry name" value="LYSINE-SPECIFIC DEMETHYLASE 6B"/>
    <property type="match status" value="1"/>
</dbReference>
<dbReference type="AlphaFoldDB" id="A0AAW1B808"/>
<feature type="compositionally biased region" description="Polar residues" evidence="6">
    <location>
        <begin position="451"/>
        <end position="464"/>
    </location>
</feature>
<dbReference type="GO" id="GO:0010468">
    <property type="term" value="P:regulation of gene expression"/>
    <property type="evidence" value="ECO:0007669"/>
    <property type="project" value="TreeGrafter"/>
</dbReference>
<feature type="compositionally biased region" description="Pro residues" evidence="6">
    <location>
        <begin position="116"/>
        <end position="155"/>
    </location>
</feature>
<feature type="compositionally biased region" description="Pro residues" evidence="6">
    <location>
        <begin position="608"/>
        <end position="617"/>
    </location>
</feature>
<reference evidence="7 8" key="1">
    <citation type="journal article" date="2024" name="Proc. Natl. Acad. Sci. U.S.A.">
        <title>The genetic regulatory architecture and epigenomic basis for age-related changes in rattlesnake venom.</title>
        <authorList>
            <person name="Hogan M.P."/>
            <person name="Holding M.L."/>
            <person name="Nystrom G.S."/>
            <person name="Colston T.J."/>
            <person name="Bartlett D.A."/>
            <person name="Mason A.J."/>
            <person name="Ellsworth S.A."/>
            <person name="Rautsaw R.M."/>
            <person name="Lawrence K.C."/>
            <person name="Strickland J.L."/>
            <person name="He B."/>
            <person name="Fraser P."/>
            <person name="Margres M.J."/>
            <person name="Gilbert D.M."/>
            <person name="Gibbs H.L."/>
            <person name="Parkinson C.L."/>
            <person name="Rokyta D.R."/>
        </authorList>
    </citation>
    <scope>NUCLEOTIDE SEQUENCE [LARGE SCALE GENOMIC DNA]</scope>
    <source>
        <strain evidence="7">DRR0105</strain>
    </source>
</reference>
<keyword evidence="8" id="KW-1185">Reference proteome</keyword>